<reference evidence="1" key="1">
    <citation type="submission" date="2020-04" db="EMBL/GenBank/DDBJ databases">
        <authorList>
            <person name="Chiriac C."/>
            <person name="Salcher M."/>
            <person name="Ghai R."/>
            <person name="Kavagutti S V."/>
        </authorList>
    </citation>
    <scope>NUCLEOTIDE SEQUENCE</scope>
</reference>
<name>A0A6J5NZG5_9CAUD</name>
<accession>A0A6J5NZG5</accession>
<dbReference type="EMBL" id="LR796766">
    <property type="protein sequence ID" value="CAB4164407.1"/>
    <property type="molecule type" value="Genomic_DNA"/>
</dbReference>
<evidence type="ECO:0000313" key="1">
    <source>
        <dbReference type="EMBL" id="CAB4164407.1"/>
    </source>
</evidence>
<organism evidence="1">
    <name type="scientific">uncultured Caudovirales phage</name>
    <dbReference type="NCBI Taxonomy" id="2100421"/>
    <lineage>
        <taxon>Viruses</taxon>
        <taxon>Duplodnaviria</taxon>
        <taxon>Heunggongvirae</taxon>
        <taxon>Uroviricota</taxon>
        <taxon>Caudoviricetes</taxon>
        <taxon>Peduoviridae</taxon>
        <taxon>Maltschvirus</taxon>
        <taxon>Maltschvirus maltsch</taxon>
    </lineage>
</organism>
<protein>
    <submittedName>
        <fullName evidence="1">Uncharacterized protein</fullName>
    </submittedName>
</protein>
<gene>
    <name evidence="1" type="ORF">UFOVP828_28</name>
</gene>
<proteinExistence type="predicted"/>
<sequence length="303" mass="34786">MEALRVPPYPLTLKFDVPTSGDIYTLRLQDLVEHFVEESNITSADLQLTYVVPFSKVEFDRSYEVKILNSDEEIVFEDNLDIIRPYTDPNKLGTTASEITEAKYNELIARSIIDSFVTDGFYNKKVIVQTVGEGLDYIPLWVNAYKVLRVYENDVLVFDVDEEINDRYFKLTLDNSAIQEYIPDSTESLNRLEKTLPDLPISYGDLGYYGWTSVAFPRGYDYTLVLDAGYKTVPSDIQAATEMLVNDIKCGRLDQYKRYVEEYQTDQYKVKFNASKLFSGTGNIIVDQILSKYSKNITRLGIL</sequence>